<dbReference type="EC" id="3.1.2.-" evidence="2"/>
<dbReference type="PANTHER" id="PTHR48094">
    <property type="entry name" value="PROTEIN/NUCLEIC ACID DEGLYCASE DJ-1-RELATED"/>
    <property type="match status" value="1"/>
</dbReference>
<comment type="caution">
    <text evidence="2">The sequence shown here is derived from an EMBL/GenBank/DDBJ whole genome shotgun (WGS) entry which is preliminary data.</text>
</comment>
<dbReference type="PANTHER" id="PTHR48094:SF12">
    <property type="entry name" value="PARKINSON DISEASE PROTEIN 7 HOMOLOG"/>
    <property type="match status" value="1"/>
</dbReference>
<dbReference type="Proteomes" id="UP000789803">
    <property type="component" value="Unassembled WGS sequence"/>
</dbReference>
<protein>
    <submittedName>
        <fullName evidence="2">Protein/nucleic acid deglycase 3</fullName>
        <ecNumber evidence="2">3.1.2.-</ecNumber>
    </submittedName>
</protein>
<evidence type="ECO:0000259" key="1">
    <source>
        <dbReference type="Pfam" id="PF01965"/>
    </source>
</evidence>
<feature type="domain" description="DJ-1/PfpI" evidence="1">
    <location>
        <begin position="2"/>
        <end position="163"/>
    </location>
</feature>
<organism evidence="2 3">
    <name type="scientific">Campylobacter majalis</name>
    <dbReference type="NCBI Taxonomy" id="2790656"/>
    <lineage>
        <taxon>Bacteria</taxon>
        <taxon>Pseudomonadati</taxon>
        <taxon>Campylobacterota</taxon>
        <taxon>Epsilonproteobacteria</taxon>
        <taxon>Campylobacterales</taxon>
        <taxon>Campylobacteraceae</taxon>
        <taxon>Campylobacter</taxon>
    </lineage>
</organism>
<name>A0ABN7K9N5_9BACT</name>
<dbReference type="CDD" id="cd03135">
    <property type="entry name" value="GATase1_DJ-1"/>
    <property type="match status" value="1"/>
</dbReference>
<accession>A0ABN7K9N5</accession>
<dbReference type="EMBL" id="CAJHOF010000013">
    <property type="protein sequence ID" value="CAD7289186.1"/>
    <property type="molecule type" value="Genomic_DNA"/>
</dbReference>
<dbReference type="SUPFAM" id="SSF52317">
    <property type="entry name" value="Class I glutamine amidotransferase-like"/>
    <property type="match status" value="1"/>
</dbReference>
<dbReference type="Pfam" id="PF01965">
    <property type="entry name" value="DJ-1_PfpI"/>
    <property type="match status" value="1"/>
</dbReference>
<dbReference type="InterPro" id="IPR029062">
    <property type="entry name" value="Class_I_gatase-like"/>
</dbReference>
<dbReference type="NCBIfam" id="TIGR01383">
    <property type="entry name" value="not_thiJ"/>
    <property type="match status" value="1"/>
</dbReference>
<gene>
    <name evidence="2" type="primary">yajL</name>
    <name evidence="2" type="ORF">LMG7974_01386</name>
</gene>
<dbReference type="Gene3D" id="3.40.50.880">
    <property type="match status" value="1"/>
</dbReference>
<dbReference type="InterPro" id="IPR002818">
    <property type="entry name" value="DJ-1/PfpI"/>
</dbReference>
<dbReference type="InterPro" id="IPR050325">
    <property type="entry name" value="Prot/Nucl_acid_deglycase"/>
</dbReference>
<dbReference type="GO" id="GO:0016787">
    <property type="term" value="F:hydrolase activity"/>
    <property type="evidence" value="ECO:0007669"/>
    <property type="project" value="UniProtKB-KW"/>
</dbReference>
<reference evidence="2 3" key="1">
    <citation type="submission" date="2020-11" db="EMBL/GenBank/DDBJ databases">
        <authorList>
            <person name="Peeters C."/>
        </authorList>
    </citation>
    <scope>NUCLEOTIDE SEQUENCE [LARGE SCALE GENOMIC DNA]</scope>
    <source>
        <strain evidence="2 3">LMG 7974</strain>
    </source>
</reference>
<dbReference type="RefSeq" id="WP_229933174.1">
    <property type="nucleotide sequence ID" value="NZ_CAJHOF010000013.1"/>
</dbReference>
<evidence type="ECO:0000313" key="2">
    <source>
        <dbReference type="EMBL" id="CAD7289186.1"/>
    </source>
</evidence>
<keyword evidence="2" id="KW-0378">Hydrolase</keyword>
<keyword evidence="3" id="KW-1185">Reference proteome</keyword>
<proteinExistence type="predicted"/>
<evidence type="ECO:0000313" key="3">
    <source>
        <dbReference type="Proteomes" id="UP000789803"/>
    </source>
</evidence>
<dbReference type="InterPro" id="IPR006287">
    <property type="entry name" value="DJ-1"/>
</dbReference>
<sequence>MKSVAIVLADGFEEIEAVSVIDVLRRAGANVSIVGLDSAYVRGAHDIVIKANLLLDELDENKHDMIVLPGGLPGTTNLASSEILLEILARFDKHNKQIAAICAAPMVLERAKVLKNHFVCYPGFEANVRNFGYDDSKNVLTDQNITTAKGPAFSIEFALNLVKILFNDSKYNEIKNELLI</sequence>